<evidence type="ECO:0000256" key="5">
    <source>
        <dbReference type="SAM" id="Phobius"/>
    </source>
</evidence>
<evidence type="ECO:0000256" key="4">
    <source>
        <dbReference type="ARBA" id="ARBA00023136"/>
    </source>
</evidence>
<name>A0A7Y0G9G6_9SPHN</name>
<comment type="subcellular location">
    <subcellularLocation>
        <location evidence="1">Membrane</location>
        <topology evidence="1">Multi-pass membrane protein</topology>
    </subcellularLocation>
</comment>
<comment type="caution">
    <text evidence="6">The sequence shown here is derived from an EMBL/GenBank/DDBJ whole genome shotgun (WGS) entry which is preliminary data.</text>
</comment>
<feature type="transmembrane region" description="Helical" evidence="5">
    <location>
        <begin position="68"/>
        <end position="88"/>
    </location>
</feature>
<reference evidence="6 7" key="1">
    <citation type="submission" date="2020-04" db="EMBL/GenBank/DDBJ databases">
        <title>Novosphingobium sp. TW-4 isolated from soil.</title>
        <authorList>
            <person name="Dahal R.H."/>
            <person name="Chaudhary D.K."/>
        </authorList>
    </citation>
    <scope>NUCLEOTIDE SEQUENCE [LARGE SCALE GENOMIC DNA]</scope>
    <source>
        <strain evidence="6 7">TW-4</strain>
    </source>
</reference>
<dbReference type="GO" id="GO:0015035">
    <property type="term" value="F:protein-disulfide reductase activity"/>
    <property type="evidence" value="ECO:0007669"/>
    <property type="project" value="InterPro"/>
</dbReference>
<evidence type="ECO:0000256" key="2">
    <source>
        <dbReference type="ARBA" id="ARBA00022692"/>
    </source>
</evidence>
<dbReference type="InterPro" id="IPR003752">
    <property type="entry name" value="DiS_bond_form_DsbB/BdbC"/>
</dbReference>
<dbReference type="Gene3D" id="1.20.1550.10">
    <property type="entry name" value="DsbB-like"/>
    <property type="match status" value="1"/>
</dbReference>
<keyword evidence="2 5" id="KW-0812">Transmembrane</keyword>
<accession>A0A7Y0G9G6</accession>
<dbReference type="RefSeq" id="WP_169492290.1">
    <property type="nucleotide sequence ID" value="NZ_JABBGM010000002.1"/>
</dbReference>
<dbReference type="Proteomes" id="UP000583556">
    <property type="component" value="Unassembled WGS sequence"/>
</dbReference>
<evidence type="ECO:0000313" key="7">
    <source>
        <dbReference type="Proteomes" id="UP000583556"/>
    </source>
</evidence>
<evidence type="ECO:0000313" key="6">
    <source>
        <dbReference type="EMBL" id="NML93023.1"/>
    </source>
</evidence>
<feature type="transmembrane region" description="Helical" evidence="5">
    <location>
        <begin position="128"/>
        <end position="154"/>
    </location>
</feature>
<organism evidence="6 7">
    <name type="scientific">Novosphingobium olei</name>
    <dbReference type="NCBI Taxonomy" id="2728851"/>
    <lineage>
        <taxon>Bacteria</taxon>
        <taxon>Pseudomonadati</taxon>
        <taxon>Pseudomonadota</taxon>
        <taxon>Alphaproteobacteria</taxon>
        <taxon>Sphingomonadales</taxon>
        <taxon>Sphingomonadaceae</taxon>
        <taxon>Novosphingobium</taxon>
    </lineage>
</organism>
<dbReference type="InterPro" id="IPR024199">
    <property type="entry name" value="Uncharacterised_DsbB"/>
</dbReference>
<dbReference type="PIRSF" id="PIRSF033913">
    <property type="entry name" value="S-S_format_DsbB"/>
    <property type="match status" value="1"/>
</dbReference>
<protein>
    <submittedName>
        <fullName evidence="6">Disulfide bond formation protein B</fullName>
    </submittedName>
</protein>
<dbReference type="EMBL" id="JABBGM010000002">
    <property type="protein sequence ID" value="NML93023.1"/>
    <property type="molecule type" value="Genomic_DNA"/>
</dbReference>
<keyword evidence="4 5" id="KW-0472">Membrane</keyword>
<dbReference type="Pfam" id="PF02600">
    <property type="entry name" value="DsbB"/>
    <property type="match status" value="1"/>
</dbReference>
<evidence type="ECO:0000256" key="3">
    <source>
        <dbReference type="ARBA" id="ARBA00022989"/>
    </source>
</evidence>
<dbReference type="SUPFAM" id="SSF158442">
    <property type="entry name" value="DsbB-like"/>
    <property type="match status" value="1"/>
</dbReference>
<feature type="transmembrane region" description="Helical" evidence="5">
    <location>
        <begin position="12"/>
        <end position="32"/>
    </location>
</feature>
<keyword evidence="3 5" id="KW-1133">Transmembrane helix</keyword>
<dbReference type="InterPro" id="IPR023380">
    <property type="entry name" value="DsbB-like_sf"/>
</dbReference>
<feature type="transmembrane region" description="Helical" evidence="5">
    <location>
        <begin position="44"/>
        <end position="61"/>
    </location>
</feature>
<gene>
    <name evidence="6" type="ORF">HHL27_04995</name>
</gene>
<dbReference type="GO" id="GO:0006457">
    <property type="term" value="P:protein folding"/>
    <property type="evidence" value="ECO:0007669"/>
    <property type="project" value="InterPro"/>
</dbReference>
<keyword evidence="7" id="KW-1185">Reference proteome</keyword>
<dbReference type="AlphaFoldDB" id="A0A7Y0G9G6"/>
<sequence>MTPQQSRSAAYTLALLVPAALMGGALVSQYVFGLYPCEMCWWQRYPHIAAIVLAGLALALRKSPLGDVFVRLAAIAIGISGLIGAFHAGVEYHWWEGLTACTRTASAGGDPLAAIMDAPVIRCDVAQWTLFGVSLAGFNFLISTVGAVAVFVLLGRGKTRIA</sequence>
<dbReference type="GO" id="GO:0016020">
    <property type="term" value="C:membrane"/>
    <property type="evidence" value="ECO:0007669"/>
    <property type="project" value="UniProtKB-SubCell"/>
</dbReference>
<proteinExistence type="predicted"/>
<evidence type="ECO:0000256" key="1">
    <source>
        <dbReference type="ARBA" id="ARBA00004141"/>
    </source>
</evidence>